<proteinExistence type="predicted"/>
<gene>
    <name evidence="1" type="ORF">LEP1GSC058_2764</name>
</gene>
<sequence>MLFNFMFFDPFGRAGRSVDRDRSNNLNRDNRNGYDFAWQYYVTGGISSFLRR</sequence>
<dbReference type="AlphaFoldDB" id="S3VA89"/>
<dbReference type="STRING" id="1193011.LEP1GSC058_2764"/>
<evidence type="ECO:0000313" key="2">
    <source>
        <dbReference type="Proteomes" id="UP000014540"/>
    </source>
</evidence>
<organism evidence="1 2">
    <name type="scientific">Leptospira fainei serovar Hurstbridge str. BUT 6</name>
    <dbReference type="NCBI Taxonomy" id="1193011"/>
    <lineage>
        <taxon>Bacteria</taxon>
        <taxon>Pseudomonadati</taxon>
        <taxon>Spirochaetota</taxon>
        <taxon>Spirochaetia</taxon>
        <taxon>Leptospirales</taxon>
        <taxon>Leptospiraceae</taxon>
        <taxon>Leptospira</taxon>
    </lineage>
</organism>
<name>S3VA89_9LEPT</name>
<evidence type="ECO:0000313" key="1">
    <source>
        <dbReference type="EMBL" id="EPG73380.1"/>
    </source>
</evidence>
<protein>
    <submittedName>
        <fullName evidence="1">Uncharacterized protein</fullName>
    </submittedName>
</protein>
<reference evidence="1" key="1">
    <citation type="submission" date="2013-04" db="EMBL/GenBank/DDBJ databases">
        <authorList>
            <person name="Harkins D.M."/>
            <person name="Durkin A.S."/>
            <person name="Selengut J.D."/>
            <person name="Sanka R."/>
            <person name="DePew J."/>
            <person name="Purushe J."/>
            <person name="Ahmed A."/>
            <person name="van der Linden H."/>
            <person name="Goris M.G.A."/>
            <person name="Hartskeerl R.A."/>
            <person name="Vinetz J.M."/>
            <person name="Sutton G.G."/>
            <person name="Nelson W.C."/>
            <person name="Fouts D.E."/>
        </authorList>
    </citation>
    <scope>NUCLEOTIDE SEQUENCE [LARGE SCALE GENOMIC DNA]</scope>
    <source>
        <strain evidence="1">BUT 6</strain>
    </source>
</reference>
<comment type="caution">
    <text evidence="1">The sequence shown here is derived from an EMBL/GenBank/DDBJ whole genome shotgun (WGS) entry which is preliminary data.</text>
</comment>
<accession>S3VA89</accession>
<dbReference type="EMBL" id="AKWZ02000010">
    <property type="protein sequence ID" value="EPG73380.1"/>
    <property type="molecule type" value="Genomic_DNA"/>
</dbReference>
<keyword evidence="2" id="KW-1185">Reference proteome</keyword>
<dbReference type="Proteomes" id="UP000014540">
    <property type="component" value="Unassembled WGS sequence"/>
</dbReference>